<dbReference type="SMART" id="SM00220">
    <property type="entry name" value="S_TKc"/>
    <property type="match status" value="1"/>
</dbReference>
<dbReference type="PROSITE" id="PS50011">
    <property type="entry name" value="PROTEIN_KINASE_DOM"/>
    <property type="match status" value="1"/>
</dbReference>
<dbReference type="Pfam" id="PF13424">
    <property type="entry name" value="TPR_12"/>
    <property type="match status" value="1"/>
</dbReference>
<evidence type="ECO:0000259" key="8">
    <source>
        <dbReference type="PROSITE" id="PS50011"/>
    </source>
</evidence>
<evidence type="ECO:0000256" key="1">
    <source>
        <dbReference type="ARBA" id="ARBA00022679"/>
    </source>
</evidence>
<reference evidence="9 10" key="1">
    <citation type="submission" date="2018-11" db="EMBL/GenBank/DDBJ databases">
        <title>Lysobacter cryohumiis sp. nov., isolated from soil in the Tianshan Mountains, Xinjiang, China.</title>
        <authorList>
            <person name="Luo Y."/>
            <person name="Sheng H."/>
        </authorList>
    </citation>
    <scope>NUCLEOTIDE SEQUENCE [LARGE SCALE GENOMIC DNA]</scope>
    <source>
        <strain evidence="9 10">ZS60</strain>
    </source>
</reference>
<dbReference type="InterPro" id="IPR019734">
    <property type="entry name" value="TPR_rpt"/>
</dbReference>
<dbReference type="Proteomes" id="UP000267049">
    <property type="component" value="Unassembled WGS sequence"/>
</dbReference>
<keyword evidence="1" id="KW-0808">Transferase</keyword>
<dbReference type="SUPFAM" id="SSF48452">
    <property type="entry name" value="TPR-like"/>
    <property type="match status" value="2"/>
</dbReference>
<evidence type="ECO:0000256" key="3">
    <source>
        <dbReference type="ARBA" id="ARBA00022777"/>
    </source>
</evidence>
<evidence type="ECO:0000256" key="7">
    <source>
        <dbReference type="SAM" id="Phobius"/>
    </source>
</evidence>
<keyword evidence="7" id="KW-0812">Transmembrane</keyword>
<evidence type="ECO:0000256" key="2">
    <source>
        <dbReference type="ARBA" id="ARBA00022741"/>
    </source>
</evidence>
<dbReference type="InterPro" id="IPR011990">
    <property type="entry name" value="TPR-like_helical_dom_sf"/>
</dbReference>
<sequence>MANTQLDRDALQLLREVLEHAPEARAGAIAARCEGRPELRERVEALLARVDEDETHGPLPPPMQPAVDGERLGPWRLRRRIGHGGMGEVLLAERADGAFEREVAIKRIRAGYAPLAERFLRERAILARLQHPQIAQLLDGGIDDHGNPWFALEYVRGETITRWCDQHKVGVDTRVGLLARLCEAVQFAHANLVVHRDIKPANVLVGADGEPKLLDFGIARLLDDGDATQTQLLAMTPSYAAPEQRRGETPTIATDIYQLGLLLREMLGGPLPARTGEAGPPPWPRLAADYAARMRDDAAGALAIASARGLAPSRLQAVLRGDLERIVAVATADEPGDRYPTAQALADDLRRWQQHLPVRVHRDGWAYRGRKFVRRHRVASSLVAVLAMVAVGAGGFGWRKLQAEREQFQRAEATIAFLRDVFVESKPEQTEGEALTAAQLLERAAAGLPERFGDDPRTRGQLESEVGTVFMSMGYMAKARPHLRYAMEQLAPERDARPDEYLQLVEYLSYASAEDHDHQAAFDVIDANMAFARSLPQVNEPPAARLLLERGNALAGLGQEERALVDYREALALLMADGGGATKYKARAHTNVAIALVRSGQVREAIPVYEQALRLHQQTPDALEADQLVARYNLARAQSRLGETDIAIAGYEAVLPRMTKLLSVHHPRVATLRLQLALSYGVRGDYRRGADLMMAQLPHLRGKDIDPEVLAQSEGFAAKLLNAALRPDLAAPLARQADQRLNPAGFAAAADRPDDVHANVRHILGEVSLQQGDLAGAERAFQAALQESLLLAEGKPDAGASGAMDALGRCRLLAGDSAGAIDWFERALAMMRQRKSQATRVDPRLVRSEIHLQWARAVQSRDASAVLVLAAMRPRYAAALNAAEHPLLWQFDLLHARLAHDLGGAGPAPQRLHQSRTKLQALAGDAPLSEPFGLVFDF</sequence>
<keyword evidence="3 9" id="KW-0418">Kinase</keyword>
<dbReference type="InterPro" id="IPR000719">
    <property type="entry name" value="Prot_kinase_dom"/>
</dbReference>
<dbReference type="RefSeq" id="WP_123086819.1">
    <property type="nucleotide sequence ID" value="NZ_RIBS01000002.1"/>
</dbReference>
<accession>A0A3M8T2P8</accession>
<organism evidence="9 10">
    <name type="scientific">Montanilutibacter psychrotolerans</name>
    <dbReference type="NCBI Taxonomy" id="1327343"/>
    <lineage>
        <taxon>Bacteria</taxon>
        <taxon>Pseudomonadati</taxon>
        <taxon>Pseudomonadota</taxon>
        <taxon>Gammaproteobacteria</taxon>
        <taxon>Lysobacterales</taxon>
        <taxon>Lysobacteraceae</taxon>
        <taxon>Montanilutibacter</taxon>
    </lineage>
</organism>
<protein>
    <submittedName>
        <fullName evidence="9">Serine/threonine protein kinase</fullName>
    </submittedName>
</protein>
<dbReference type="GO" id="GO:0005524">
    <property type="term" value="F:ATP binding"/>
    <property type="evidence" value="ECO:0007669"/>
    <property type="project" value="UniProtKB-UniRule"/>
</dbReference>
<dbReference type="PROSITE" id="PS50005">
    <property type="entry name" value="TPR"/>
    <property type="match status" value="1"/>
</dbReference>
<comment type="caution">
    <text evidence="9">The sequence shown here is derived from an EMBL/GenBank/DDBJ whole genome shotgun (WGS) entry which is preliminary data.</text>
</comment>
<keyword evidence="2 6" id="KW-0547">Nucleotide-binding</keyword>
<dbReference type="Pfam" id="PF00069">
    <property type="entry name" value="Pkinase"/>
    <property type="match status" value="1"/>
</dbReference>
<proteinExistence type="predicted"/>
<dbReference type="PANTHER" id="PTHR43289:SF34">
    <property type="entry name" value="SERINE_THREONINE-PROTEIN KINASE YBDM-RELATED"/>
    <property type="match status" value="1"/>
</dbReference>
<dbReference type="EMBL" id="RIBS01000002">
    <property type="protein sequence ID" value="RNF85032.1"/>
    <property type="molecule type" value="Genomic_DNA"/>
</dbReference>
<keyword evidence="9" id="KW-0723">Serine/threonine-protein kinase</keyword>
<keyword evidence="5" id="KW-0802">TPR repeat</keyword>
<keyword evidence="7" id="KW-1133">Transmembrane helix</keyword>
<evidence type="ECO:0000256" key="5">
    <source>
        <dbReference type="PROSITE-ProRule" id="PRU00339"/>
    </source>
</evidence>
<dbReference type="OrthoDB" id="9801841at2"/>
<evidence type="ECO:0000256" key="4">
    <source>
        <dbReference type="ARBA" id="ARBA00022840"/>
    </source>
</evidence>
<feature type="domain" description="Protein kinase" evidence="8">
    <location>
        <begin position="75"/>
        <end position="358"/>
    </location>
</feature>
<dbReference type="InterPro" id="IPR011009">
    <property type="entry name" value="Kinase-like_dom_sf"/>
</dbReference>
<keyword evidence="4 6" id="KW-0067">ATP-binding</keyword>
<dbReference type="CDD" id="cd14014">
    <property type="entry name" value="STKc_PknB_like"/>
    <property type="match status" value="1"/>
</dbReference>
<evidence type="ECO:0000313" key="10">
    <source>
        <dbReference type="Proteomes" id="UP000267049"/>
    </source>
</evidence>
<dbReference type="Gene3D" id="1.10.510.10">
    <property type="entry name" value="Transferase(Phosphotransferase) domain 1"/>
    <property type="match status" value="1"/>
</dbReference>
<dbReference type="GO" id="GO:0004674">
    <property type="term" value="F:protein serine/threonine kinase activity"/>
    <property type="evidence" value="ECO:0007669"/>
    <property type="project" value="UniProtKB-KW"/>
</dbReference>
<dbReference type="PROSITE" id="PS00108">
    <property type="entry name" value="PROTEIN_KINASE_ST"/>
    <property type="match status" value="1"/>
</dbReference>
<feature type="repeat" description="TPR" evidence="5">
    <location>
        <begin position="586"/>
        <end position="619"/>
    </location>
</feature>
<dbReference type="SUPFAM" id="SSF56112">
    <property type="entry name" value="Protein kinase-like (PK-like)"/>
    <property type="match status" value="1"/>
</dbReference>
<dbReference type="Gene3D" id="3.30.200.20">
    <property type="entry name" value="Phosphorylase Kinase, domain 1"/>
    <property type="match status" value="1"/>
</dbReference>
<name>A0A3M8T2P8_9GAMM</name>
<evidence type="ECO:0000313" key="9">
    <source>
        <dbReference type="EMBL" id="RNF85032.1"/>
    </source>
</evidence>
<dbReference type="PROSITE" id="PS00107">
    <property type="entry name" value="PROTEIN_KINASE_ATP"/>
    <property type="match status" value="1"/>
</dbReference>
<dbReference type="AlphaFoldDB" id="A0A3M8T2P8"/>
<feature type="transmembrane region" description="Helical" evidence="7">
    <location>
        <begin position="378"/>
        <end position="398"/>
    </location>
</feature>
<keyword evidence="7" id="KW-0472">Membrane</keyword>
<evidence type="ECO:0000256" key="6">
    <source>
        <dbReference type="PROSITE-ProRule" id="PRU10141"/>
    </source>
</evidence>
<dbReference type="Gene3D" id="1.25.40.10">
    <property type="entry name" value="Tetratricopeptide repeat domain"/>
    <property type="match status" value="2"/>
</dbReference>
<keyword evidence="10" id="KW-1185">Reference proteome</keyword>
<feature type="binding site" evidence="6">
    <location>
        <position position="106"/>
    </location>
    <ligand>
        <name>ATP</name>
        <dbReference type="ChEBI" id="CHEBI:30616"/>
    </ligand>
</feature>
<dbReference type="InterPro" id="IPR008271">
    <property type="entry name" value="Ser/Thr_kinase_AS"/>
</dbReference>
<dbReference type="SMART" id="SM00028">
    <property type="entry name" value="TPR"/>
    <property type="match status" value="5"/>
</dbReference>
<dbReference type="Pfam" id="PF13176">
    <property type="entry name" value="TPR_7"/>
    <property type="match status" value="1"/>
</dbReference>
<dbReference type="PANTHER" id="PTHR43289">
    <property type="entry name" value="MITOGEN-ACTIVATED PROTEIN KINASE KINASE KINASE 20-RELATED"/>
    <property type="match status" value="1"/>
</dbReference>
<dbReference type="InterPro" id="IPR017441">
    <property type="entry name" value="Protein_kinase_ATP_BS"/>
</dbReference>
<gene>
    <name evidence="9" type="ORF">EER27_04380</name>
</gene>